<keyword evidence="1" id="KW-1133">Transmembrane helix</keyword>
<accession>A0A832T264</accession>
<feature type="transmembrane region" description="Helical" evidence="1">
    <location>
        <begin position="6"/>
        <end position="24"/>
    </location>
</feature>
<keyword evidence="1" id="KW-0472">Membrane</keyword>
<dbReference type="GeneID" id="1443232"/>
<dbReference type="RefSeq" id="WP_010884997.1">
    <property type="nucleotide sequence ID" value="NZ_DUJN01000005.1"/>
</dbReference>
<evidence type="ECO:0000313" key="2">
    <source>
        <dbReference type="EMBL" id="HII61240.1"/>
    </source>
</evidence>
<organism evidence="2 3">
    <name type="scientific">Pyrococcus horikoshii</name>
    <dbReference type="NCBI Taxonomy" id="53953"/>
    <lineage>
        <taxon>Archaea</taxon>
        <taxon>Methanobacteriati</taxon>
        <taxon>Methanobacteriota</taxon>
        <taxon>Thermococci</taxon>
        <taxon>Thermococcales</taxon>
        <taxon>Thermococcaceae</taxon>
        <taxon>Pyrococcus</taxon>
    </lineage>
</organism>
<keyword evidence="1" id="KW-0812">Transmembrane</keyword>
<evidence type="ECO:0000313" key="3">
    <source>
        <dbReference type="Proteomes" id="UP000617544"/>
    </source>
</evidence>
<protein>
    <submittedName>
        <fullName evidence="2">Uncharacterized protein</fullName>
    </submittedName>
</protein>
<dbReference type="AlphaFoldDB" id="A0A832T264"/>
<evidence type="ECO:0000256" key="1">
    <source>
        <dbReference type="SAM" id="Phobius"/>
    </source>
</evidence>
<dbReference type="OMA" id="ADKIECN"/>
<dbReference type="EMBL" id="DUJN01000005">
    <property type="protein sequence ID" value="HII61240.1"/>
    <property type="molecule type" value="Genomic_DNA"/>
</dbReference>
<sequence length="370" mass="42414">MDELDIKFAVFVVIFILIGAYFIGIPESKDKAEPPSPYVYPKEYIEEMRKQFSLVNFSGLTTDGSLIPQINSLFSELNSTRKCSILIGDMEKDFYSGRIYTFVPTFAYLVADKIECNDIKGNVSLALSEVKGLLNEIREIERTRGQSPWLTVAELYLGWSQNPNMTSVRAALTMEYLIPFIKEHIDGKYVRINFNLSNISETRRKIIEMEEALKNDKTQKTGLVILALAWLNMSEESYNRGEKSLALWYYSVALAYLNLTESKWANAPHPYFIGGGLQSERDVPYNITGIREEVYRRALAFAKKKGKGPYAELLSNYVLLELRELDTYTLPKLSNPNNPLLKYYPYATYEAYLRLLGMVMALEIFSSYFS</sequence>
<name>A0A832T264_PYRHR</name>
<reference evidence="2" key="1">
    <citation type="journal article" date="2020" name="bioRxiv">
        <title>A rank-normalized archaeal taxonomy based on genome phylogeny resolves widespread incomplete and uneven classifications.</title>
        <authorList>
            <person name="Rinke C."/>
            <person name="Chuvochina M."/>
            <person name="Mussig A.J."/>
            <person name="Chaumeil P.-A."/>
            <person name="Waite D.W."/>
            <person name="Whitman W.B."/>
            <person name="Parks D.H."/>
            <person name="Hugenholtz P."/>
        </authorList>
    </citation>
    <scope>NUCLEOTIDE SEQUENCE</scope>
    <source>
        <strain evidence="2">UBA8834</strain>
    </source>
</reference>
<gene>
    <name evidence="2" type="ORF">HA331_05755</name>
</gene>
<dbReference type="Proteomes" id="UP000617544">
    <property type="component" value="Unassembled WGS sequence"/>
</dbReference>
<comment type="caution">
    <text evidence="2">The sequence shown here is derived from an EMBL/GenBank/DDBJ whole genome shotgun (WGS) entry which is preliminary data.</text>
</comment>
<proteinExistence type="predicted"/>